<name>A0A7S1VVE4_9EUKA</name>
<keyword evidence="2 4" id="KW-0813">Transport</keyword>
<dbReference type="Pfam" id="PF14938">
    <property type="entry name" value="SNAP"/>
    <property type="match status" value="1"/>
</dbReference>
<gene>
    <name evidence="5" type="ORF">SSP0437_LOCUS13231</name>
</gene>
<keyword evidence="3 4" id="KW-0653">Protein transport</keyword>
<reference evidence="5" key="1">
    <citation type="submission" date="2021-01" db="EMBL/GenBank/DDBJ databases">
        <authorList>
            <person name="Corre E."/>
            <person name="Pelletier E."/>
            <person name="Niang G."/>
            <person name="Scheremetjew M."/>
            <person name="Finn R."/>
            <person name="Kale V."/>
            <person name="Holt S."/>
            <person name="Cochrane G."/>
            <person name="Meng A."/>
            <person name="Brown T."/>
            <person name="Cohen L."/>
        </authorList>
    </citation>
    <scope>NUCLEOTIDE SEQUENCE</scope>
    <source>
        <strain evidence="5">ATCC 50979</strain>
    </source>
</reference>
<accession>A0A7S1VVE4</accession>
<evidence type="ECO:0000313" key="5">
    <source>
        <dbReference type="EMBL" id="CAD9311085.1"/>
    </source>
</evidence>
<comment type="similarity">
    <text evidence="1 4">Belongs to the SNAP family.</text>
</comment>
<keyword evidence="4" id="KW-0472">Membrane</keyword>
<protein>
    <recommendedName>
        <fullName evidence="6">Alpha-soluble NSF attachment protein</fullName>
    </recommendedName>
</protein>
<evidence type="ECO:0000256" key="2">
    <source>
        <dbReference type="ARBA" id="ARBA00022448"/>
    </source>
</evidence>
<organism evidence="5">
    <name type="scientific">Sexangularia sp. CB-2014</name>
    <dbReference type="NCBI Taxonomy" id="1486929"/>
    <lineage>
        <taxon>Eukaryota</taxon>
        <taxon>Amoebozoa</taxon>
        <taxon>Tubulinea</taxon>
        <taxon>Elardia</taxon>
        <taxon>Arcellinida</taxon>
        <taxon>Arcellinida incertae sedis</taxon>
        <taxon>Sexangularia</taxon>
    </lineage>
</organism>
<dbReference type="GO" id="GO:0031201">
    <property type="term" value="C:SNARE complex"/>
    <property type="evidence" value="ECO:0007669"/>
    <property type="project" value="TreeGrafter"/>
</dbReference>
<dbReference type="PANTHER" id="PTHR13768">
    <property type="entry name" value="SOLUBLE NSF ATTACHMENT PROTEIN SNAP"/>
    <property type="match status" value="1"/>
</dbReference>
<keyword evidence="4" id="KW-0931">ER-Golgi transport</keyword>
<dbReference type="GO" id="GO:0019905">
    <property type="term" value="F:syntaxin binding"/>
    <property type="evidence" value="ECO:0007669"/>
    <property type="project" value="TreeGrafter"/>
</dbReference>
<dbReference type="GO" id="GO:0035494">
    <property type="term" value="P:SNARE complex disassembly"/>
    <property type="evidence" value="ECO:0007669"/>
    <property type="project" value="TreeGrafter"/>
</dbReference>
<dbReference type="AlphaFoldDB" id="A0A7S1VVE4"/>
<dbReference type="GO" id="GO:0005774">
    <property type="term" value="C:vacuolar membrane"/>
    <property type="evidence" value="ECO:0007669"/>
    <property type="project" value="TreeGrafter"/>
</dbReference>
<evidence type="ECO:0000256" key="1">
    <source>
        <dbReference type="ARBA" id="ARBA00010050"/>
    </source>
</evidence>
<comment type="function">
    <text evidence="4">Required for vesicular transport between the endoplasmic reticulum and the Golgi apparatus.</text>
</comment>
<evidence type="ECO:0000256" key="3">
    <source>
        <dbReference type="ARBA" id="ARBA00022927"/>
    </source>
</evidence>
<evidence type="ECO:0000256" key="4">
    <source>
        <dbReference type="RuleBase" id="RU367013"/>
    </source>
</evidence>
<dbReference type="InterPro" id="IPR011990">
    <property type="entry name" value="TPR-like_helical_dom_sf"/>
</dbReference>
<dbReference type="SUPFAM" id="SSF48452">
    <property type="entry name" value="TPR-like"/>
    <property type="match status" value="1"/>
</dbReference>
<dbReference type="EMBL" id="HBGL01016928">
    <property type="protein sequence ID" value="CAD9311085.1"/>
    <property type="molecule type" value="Transcribed_RNA"/>
</dbReference>
<dbReference type="CDD" id="cd15832">
    <property type="entry name" value="SNAP"/>
    <property type="match status" value="1"/>
</dbReference>
<dbReference type="Gene3D" id="1.25.40.10">
    <property type="entry name" value="Tetratricopeptide repeat domain"/>
    <property type="match status" value="1"/>
</dbReference>
<dbReference type="GO" id="GO:0006886">
    <property type="term" value="P:intracellular protein transport"/>
    <property type="evidence" value="ECO:0007669"/>
    <property type="project" value="UniProtKB-UniRule"/>
</dbReference>
<dbReference type="PRINTS" id="PR00448">
    <property type="entry name" value="NSFATTACHMNT"/>
</dbReference>
<proteinExistence type="inferred from homology"/>
<dbReference type="InterPro" id="IPR000744">
    <property type="entry name" value="NSF_attach"/>
</dbReference>
<dbReference type="GO" id="GO:0005483">
    <property type="term" value="F:soluble NSF attachment protein activity"/>
    <property type="evidence" value="ECO:0007669"/>
    <property type="project" value="TreeGrafter"/>
</dbReference>
<evidence type="ECO:0008006" key="6">
    <source>
        <dbReference type="Google" id="ProtNLM"/>
    </source>
</evidence>
<comment type="subcellular location">
    <subcellularLocation>
        <location evidence="4">Membrane</location>
        <topology evidence="4">Peripheral membrane protein</topology>
    </subcellularLocation>
</comment>
<sequence>MSDHLTKGRIYAEKGEKKMNSWSFGVSKYEDAAELFEQSATCYKLAKEPQLAAQSYSKAASAFTKADSPNEAASALVSASNVLRKVDGPAAAAMLEQAVGVLSDGGRFSSAAKHCKVLGEIWEGEGDLGNAMEWYQQSADFYEGEGSTSAADSCLLKVAAFAVTVGDLARGIRIYEDVASRSLDNLRKWSCKEYYLRAGLAHLATDVVAARQAVARYCDADASFADTREGVLLAALVDAAEAYDVDAFTAAVVQFDSVSRLDPWFTSLLLRIKKQIAVEGGVTEAEEDEDDLT</sequence>
<dbReference type="PANTHER" id="PTHR13768:SF8">
    <property type="entry name" value="ALPHA-SOLUBLE NSF ATTACHMENT PROTEIN"/>
    <property type="match status" value="1"/>
</dbReference>